<feature type="compositionally biased region" description="Low complexity" evidence="1">
    <location>
        <begin position="878"/>
        <end position="902"/>
    </location>
</feature>
<name>A0A8H7SC34_9FUNG</name>
<evidence type="ECO:0000313" key="3">
    <source>
        <dbReference type="EMBL" id="KAG2227564.1"/>
    </source>
</evidence>
<feature type="region of interest" description="Disordered" evidence="1">
    <location>
        <begin position="871"/>
        <end position="903"/>
    </location>
</feature>
<dbReference type="InterPro" id="IPR013762">
    <property type="entry name" value="Integrase-like_cat_sf"/>
</dbReference>
<keyword evidence="2" id="KW-1133">Transmembrane helix</keyword>
<dbReference type="Gene3D" id="1.10.443.10">
    <property type="entry name" value="Intergrase catalytic core"/>
    <property type="match status" value="1"/>
</dbReference>
<dbReference type="EMBL" id="JAEPRB010000006">
    <property type="protein sequence ID" value="KAG2227564.1"/>
    <property type="molecule type" value="Genomic_DNA"/>
</dbReference>
<keyword evidence="4" id="KW-1185">Reference proteome</keyword>
<dbReference type="OrthoDB" id="2288922at2759"/>
<feature type="region of interest" description="Disordered" evidence="1">
    <location>
        <begin position="385"/>
        <end position="426"/>
    </location>
</feature>
<comment type="caution">
    <text evidence="3">The sequence shown here is derived from an EMBL/GenBank/DDBJ whole genome shotgun (WGS) entry which is preliminary data.</text>
</comment>
<keyword evidence="2" id="KW-0812">Transmembrane</keyword>
<feature type="region of interest" description="Disordered" evidence="1">
    <location>
        <begin position="224"/>
        <end position="272"/>
    </location>
</feature>
<dbReference type="GO" id="GO:0006310">
    <property type="term" value="P:DNA recombination"/>
    <property type="evidence" value="ECO:0007669"/>
    <property type="project" value="InterPro"/>
</dbReference>
<dbReference type="Proteomes" id="UP000646827">
    <property type="component" value="Unassembled WGS sequence"/>
</dbReference>
<reference evidence="3 4" key="1">
    <citation type="submission" date="2020-12" db="EMBL/GenBank/DDBJ databases">
        <title>Metabolic potential, ecology and presence of endohyphal bacteria is reflected in genomic diversity of Mucoromycotina.</title>
        <authorList>
            <person name="Muszewska A."/>
            <person name="Okrasinska A."/>
            <person name="Steczkiewicz K."/>
            <person name="Drgas O."/>
            <person name="Orlowska M."/>
            <person name="Perlinska-Lenart U."/>
            <person name="Aleksandrzak-Piekarczyk T."/>
            <person name="Szatraj K."/>
            <person name="Zielenkiewicz U."/>
            <person name="Pilsyk S."/>
            <person name="Malc E."/>
            <person name="Mieczkowski P."/>
            <person name="Kruszewska J.S."/>
            <person name="Biernat P."/>
            <person name="Pawlowska J."/>
        </authorList>
    </citation>
    <scope>NUCLEOTIDE SEQUENCE [LARGE SCALE GENOMIC DNA]</scope>
    <source>
        <strain evidence="3 4">CBS 142.35</strain>
    </source>
</reference>
<dbReference type="PANTHER" id="PTHR33066:SF2">
    <property type="entry name" value="FILAGGRIN-2-LIKE"/>
    <property type="match status" value="1"/>
</dbReference>
<evidence type="ECO:0000256" key="1">
    <source>
        <dbReference type="SAM" id="MobiDB-lite"/>
    </source>
</evidence>
<evidence type="ECO:0000313" key="4">
    <source>
        <dbReference type="Proteomes" id="UP000646827"/>
    </source>
</evidence>
<protein>
    <submittedName>
        <fullName evidence="3">Uncharacterized protein</fullName>
    </submittedName>
</protein>
<feature type="compositionally biased region" description="Basic and acidic residues" evidence="1">
    <location>
        <begin position="244"/>
        <end position="272"/>
    </location>
</feature>
<keyword evidence="2" id="KW-0472">Membrane</keyword>
<feature type="region of interest" description="Disordered" evidence="1">
    <location>
        <begin position="30"/>
        <end position="51"/>
    </location>
</feature>
<dbReference type="PANTHER" id="PTHR33066">
    <property type="entry name" value="INTEGRASE_SAM-LIKE_N DOMAIN-CONTAINING PROTEIN"/>
    <property type="match status" value="1"/>
</dbReference>
<dbReference type="AlphaFoldDB" id="A0A8H7SC34"/>
<feature type="compositionally biased region" description="Polar residues" evidence="1">
    <location>
        <begin position="387"/>
        <end position="420"/>
    </location>
</feature>
<organism evidence="3 4">
    <name type="scientific">Circinella minor</name>
    <dbReference type="NCBI Taxonomy" id="1195481"/>
    <lineage>
        <taxon>Eukaryota</taxon>
        <taxon>Fungi</taxon>
        <taxon>Fungi incertae sedis</taxon>
        <taxon>Mucoromycota</taxon>
        <taxon>Mucoromycotina</taxon>
        <taxon>Mucoromycetes</taxon>
        <taxon>Mucorales</taxon>
        <taxon>Lichtheimiaceae</taxon>
        <taxon>Circinella</taxon>
    </lineage>
</organism>
<dbReference type="GO" id="GO:0015074">
    <property type="term" value="P:DNA integration"/>
    <property type="evidence" value="ECO:0007669"/>
    <property type="project" value="InterPro"/>
</dbReference>
<sequence length="1257" mass="142057">MNNEQPSNPTMADLITSLQQLSARIDQMESQNTPSALPMDTHDNPPATALDADDDYLTEQAPTTLLQPYPELMAALPGMEKDFFRNPMDDDTRCSFLHECPRNTGRQYTAPPVNRGLGLSTKTQQFDRHLRLVQYRLSGITRPIDLFVHDTIRTQQVDVTTALRFANSIHMLLSDAASFITNIRSEIVCQDTGLSSELITAPNQLHNRPLLDPGHVLEQTKLNQAFRNMSRRTKTTRRQNSGQNKDRSYNNTSDHHRNTTTRSDDTSYDQRLEKETTHKTTITRATSRRSFIFLLFLLVLSFLFTMDPSRHKRRVFHTFSHGTSNFSTPLFKQSTAASINNSITEHIPNNRQRNINSTQEKRYRKSNFRKRFSFHSIYDTQEDRRFTTSLKPSSPQSVHTEATFQDRNNDTCLSNDTASRLGNEHRSPRRIFTHPCSQTLSTLPPFFLERSSVSVPDTLLWDVPVSNGIHQNSQTSSALGTTPRNTNIQLPRRSSGSSKIPRTSSSPYTKGIIKTFFSGFFGQRIKISFISIPIYRSPWFSSQYQEHDIINSTQEITRSSARGTKTLALPYNNHTSPVLVHREGSGNYIGSVTCSTIHPSTYCLAQSSASQGSRLECEDQHLNSCSEGVAVVDNTSTGMEWPELYTNQSSDRSIHRLIGHGMGHCFQPHSTIRHMDHNRTNSTYQLQRTTHNTACNTASSTSGQSDQNFLRQYHHHCLCQPFRGNEITTLDATCNQHMERMPRNQHANSTNVCDITIQSGRPTIASTSTSVGMECQPTLLQPIGQAMGSTSLGLLRHSPEQQTTTVYDMATGSTSNSFERSSSTLASVETNICMSSLESSTTYNTENTTGKDSSNVNNTMLAQRDMVSDFETAQHQQSDTSSTFSNSSRTRSRSASPTEESTLAFDRMEHKRRRLMTIGIDEDASNILLNPARNQQRTQQYQPIQRRYINWAQQHQIDPFTPNPVHLINFLAFGRVHHNWATSTCANYRSAILDLYHDTSAFHNNNTYHEFFTALNEQTIRSFDKPQYDITPVIQHIITLGNNATMRPIDLTRKLCFLLAITGFLRPSDIERIDDNKTSITSRGLRLIIAVPKEKRRRQPIEKVITIKPHSNQLLCPVQAYQDYKVRFCQVPCRRSYPIPKGPRAFVYRLIRAVHRHDAPIGAERISNHIKVLLDLIPRPPGTTRPKARALGSTAAVEAGASLEDVLVHGSWLSSSIFDTFYRLSRETVTDFTHLALPSTSVSLPLDPQSTSVQAEE</sequence>
<feature type="region of interest" description="Disordered" evidence="1">
    <location>
        <begin position="471"/>
        <end position="505"/>
    </location>
</feature>
<dbReference type="GO" id="GO:0003677">
    <property type="term" value="F:DNA binding"/>
    <property type="evidence" value="ECO:0007669"/>
    <property type="project" value="InterPro"/>
</dbReference>
<proteinExistence type="predicted"/>
<evidence type="ECO:0000256" key="2">
    <source>
        <dbReference type="SAM" id="Phobius"/>
    </source>
</evidence>
<accession>A0A8H7SC34</accession>
<gene>
    <name evidence="3" type="ORF">INT45_002249</name>
</gene>
<feature type="transmembrane region" description="Helical" evidence="2">
    <location>
        <begin position="290"/>
        <end position="306"/>
    </location>
</feature>